<dbReference type="Proteomes" id="UP000546642">
    <property type="component" value="Unassembled WGS sequence"/>
</dbReference>
<dbReference type="RefSeq" id="WP_184075565.1">
    <property type="nucleotide sequence ID" value="NZ_JACHDS010000001.1"/>
</dbReference>
<organism evidence="1 2">
    <name type="scientific">Nocardiopsis mwathae</name>
    <dbReference type="NCBI Taxonomy" id="1472723"/>
    <lineage>
        <taxon>Bacteria</taxon>
        <taxon>Bacillati</taxon>
        <taxon>Actinomycetota</taxon>
        <taxon>Actinomycetes</taxon>
        <taxon>Streptosporangiales</taxon>
        <taxon>Nocardiopsidaceae</taxon>
        <taxon>Nocardiopsis</taxon>
    </lineage>
</organism>
<dbReference type="EMBL" id="JACHDS010000001">
    <property type="protein sequence ID" value="MBB6172237.1"/>
    <property type="molecule type" value="Genomic_DNA"/>
</dbReference>
<evidence type="ECO:0000313" key="1">
    <source>
        <dbReference type="EMBL" id="MBB6172237.1"/>
    </source>
</evidence>
<reference evidence="1 2" key="1">
    <citation type="submission" date="2020-08" db="EMBL/GenBank/DDBJ databases">
        <title>Sequencing the genomes of 1000 actinobacteria strains.</title>
        <authorList>
            <person name="Klenk H.-P."/>
        </authorList>
    </citation>
    <scope>NUCLEOTIDE SEQUENCE [LARGE SCALE GENOMIC DNA]</scope>
    <source>
        <strain evidence="1 2">DSM 46659</strain>
    </source>
</reference>
<name>A0A7W9YHI9_9ACTN</name>
<proteinExistence type="predicted"/>
<protein>
    <submittedName>
        <fullName evidence="1">Uncharacterized protein</fullName>
    </submittedName>
</protein>
<sequence length="79" mass="8595">MTCIILAQSTPDAWADTPQQPLPELHLGRGLEEVSDTVIRPADDATPAQVEELARAAERFARALREEAHVREMAAASTT</sequence>
<keyword evidence="2" id="KW-1185">Reference proteome</keyword>
<evidence type="ECO:0000313" key="2">
    <source>
        <dbReference type="Proteomes" id="UP000546642"/>
    </source>
</evidence>
<dbReference type="AlphaFoldDB" id="A0A7W9YHI9"/>
<gene>
    <name evidence="1" type="ORF">HNR23_002297</name>
</gene>
<comment type="caution">
    <text evidence="1">The sequence shown here is derived from an EMBL/GenBank/DDBJ whole genome shotgun (WGS) entry which is preliminary data.</text>
</comment>
<accession>A0A7W9YHI9</accession>